<evidence type="ECO:0000313" key="9">
    <source>
        <dbReference type="Proteomes" id="UP001152622"/>
    </source>
</evidence>
<evidence type="ECO:0000259" key="7">
    <source>
        <dbReference type="PROSITE" id="PS51842"/>
    </source>
</evidence>
<dbReference type="SMART" id="SM01391">
    <property type="entry name" value="Filament"/>
    <property type="match status" value="1"/>
</dbReference>
<dbReference type="InterPro" id="IPR039008">
    <property type="entry name" value="IF_rod_dom"/>
</dbReference>
<evidence type="ECO:0000256" key="2">
    <source>
        <dbReference type="ARBA" id="ARBA00022754"/>
    </source>
</evidence>
<dbReference type="AlphaFoldDB" id="A0A9Q1G3Y3"/>
<dbReference type="Gene3D" id="1.20.5.170">
    <property type="match status" value="1"/>
</dbReference>
<sequence length="462" mass="49441">MGLGLGAGAGMGFGGGLGAGSGGALVASPAFTMGRTVASGGMSSGSALVVKPGAAPLMVPVLTRADEKTMLSGLNDRFSSYMAKVKALQQENATLEAKLSQLTGGTSAAPDTSSATSEEYEAQLTEYRNTLETLTLDTIKLEIDLDNIRATAHELKAKYDFEQGVKLQLETDIVAMKKDIETASDLRIDLNAKQSSLKNELDFVTKTQTEELSSLHSKLGTTSTETSVSMIEVDTGKSFDIASALSKIRLDYEKTVQQHREEADAYYKLKMEEIQTATEKSTEAMSTTKAELSVSKKELQVLHLDLQGLISANLTIEQNLAEAQALSSTTVTEYHAQIASLESAIEVAKSELHKQIMSYQELLDIKLALDMEISTYKRLLDTDDLSMPDPGPTSFLYSASPDPFSLLKSSVADDISSPDPSMEFIPEEPEKAQEEDSPAADSSAPDTGSPASDTGKEDLTSK</sequence>
<proteinExistence type="inferred from homology"/>
<dbReference type="OrthoDB" id="8910104at2759"/>
<evidence type="ECO:0000256" key="6">
    <source>
        <dbReference type="SAM" id="MobiDB-lite"/>
    </source>
</evidence>
<dbReference type="PANTHER" id="PTHR45652:SF5">
    <property type="entry name" value="VIMENTIN"/>
    <property type="match status" value="1"/>
</dbReference>
<dbReference type="PROSITE" id="PS51842">
    <property type="entry name" value="IF_ROD_2"/>
    <property type="match status" value="1"/>
</dbReference>
<evidence type="ECO:0000256" key="5">
    <source>
        <dbReference type="SAM" id="Coils"/>
    </source>
</evidence>
<evidence type="ECO:0000256" key="3">
    <source>
        <dbReference type="ARBA" id="ARBA00023054"/>
    </source>
</evidence>
<keyword evidence="9" id="KW-1185">Reference proteome</keyword>
<dbReference type="GO" id="GO:0005200">
    <property type="term" value="F:structural constituent of cytoskeleton"/>
    <property type="evidence" value="ECO:0007669"/>
    <property type="project" value="TreeGrafter"/>
</dbReference>
<dbReference type="InterPro" id="IPR050405">
    <property type="entry name" value="Intermediate_filament"/>
</dbReference>
<feature type="region of interest" description="Disordered" evidence="6">
    <location>
        <begin position="408"/>
        <end position="462"/>
    </location>
</feature>
<accession>A0A9Q1G3Y3</accession>
<protein>
    <recommendedName>
        <fullName evidence="7">IF rod domain-containing protein</fullName>
    </recommendedName>
</protein>
<organism evidence="8 9">
    <name type="scientific">Synaphobranchus kaupii</name>
    <name type="common">Kaup's arrowtooth eel</name>
    <dbReference type="NCBI Taxonomy" id="118154"/>
    <lineage>
        <taxon>Eukaryota</taxon>
        <taxon>Metazoa</taxon>
        <taxon>Chordata</taxon>
        <taxon>Craniata</taxon>
        <taxon>Vertebrata</taxon>
        <taxon>Euteleostomi</taxon>
        <taxon>Actinopterygii</taxon>
        <taxon>Neopterygii</taxon>
        <taxon>Teleostei</taxon>
        <taxon>Anguilliformes</taxon>
        <taxon>Synaphobranchidae</taxon>
        <taxon>Synaphobranchus</taxon>
    </lineage>
</organism>
<dbReference type="PROSITE" id="PS00226">
    <property type="entry name" value="IF_ROD_1"/>
    <property type="match status" value="1"/>
</dbReference>
<comment type="similarity">
    <text evidence="4">Belongs to the intermediate filament family.</text>
</comment>
<dbReference type="Gene3D" id="1.20.5.1160">
    <property type="entry name" value="Vasodilator-stimulated phosphoprotein"/>
    <property type="match status" value="1"/>
</dbReference>
<dbReference type="GO" id="GO:0005882">
    <property type="term" value="C:intermediate filament"/>
    <property type="evidence" value="ECO:0007669"/>
    <property type="project" value="UniProtKB-KW"/>
</dbReference>
<dbReference type="GO" id="GO:0005737">
    <property type="term" value="C:cytoplasm"/>
    <property type="evidence" value="ECO:0007669"/>
    <property type="project" value="TreeGrafter"/>
</dbReference>
<dbReference type="Proteomes" id="UP001152622">
    <property type="component" value="Chromosome 2"/>
</dbReference>
<gene>
    <name evidence="8" type="ORF">SKAU_G00056140</name>
</gene>
<feature type="domain" description="IF rod" evidence="7">
    <location>
        <begin position="67"/>
        <end position="387"/>
    </location>
</feature>
<dbReference type="GO" id="GO:0005886">
    <property type="term" value="C:plasma membrane"/>
    <property type="evidence" value="ECO:0007669"/>
    <property type="project" value="TreeGrafter"/>
</dbReference>
<evidence type="ECO:0000256" key="1">
    <source>
        <dbReference type="ARBA" id="ARBA00002825"/>
    </source>
</evidence>
<dbReference type="GO" id="GO:0045109">
    <property type="term" value="P:intermediate filament organization"/>
    <property type="evidence" value="ECO:0007669"/>
    <property type="project" value="TreeGrafter"/>
</dbReference>
<keyword evidence="3 5" id="KW-0175">Coiled coil</keyword>
<evidence type="ECO:0000256" key="4">
    <source>
        <dbReference type="RuleBase" id="RU000685"/>
    </source>
</evidence>
<dbReference type="PANTHER" id="PTHR45652">
    <property type="entry name" value="GLIAL FIBRILLARY ACIDIC PROTEIN"/>
    <property type="match status" value="1"/>
</dbReference>
<name>A0A9Q1G3Y3_SYNKA</name>
<dbReference type="SUPFAM" id="SSF64593">
    <property type="entry name" value="Intermediate filament protein, coiled coil region"/>
    <property type="match status" value="2"/>
</dbReference>
<dbReference type="InterPro" id="IPR018039">
    <property type="entry name" value="IF_conserved"/>
</dbReference>
<evidence type="ECO:0000313" key="8">
    <source>
        <dbReference type="EMBL" id="KAJ8375034.1"/>
    </source>
</evidence>
<feature type="coiled-coil region" evidence="5">
    <location>
        <begin position="71"/>
        <end position="137"/>
    </location>
</feature>
<reference evidence="8" key="1">
    <citation type="journal article" date="2023" name="Science">
        <title>Genome structures resolve the early diversification of teleost fishes.</title>
        <authorList>
            <person name="Parey E."/>
            <person name="Louis A."/>
            <person name="Montfort J."/>
            <person name="Bouchez O."/>
            <person name="Roques C."/>
            <person name="Iampietro C."/>
            <person name="Lluch J."/>
            <person name="Castinel A."/>
            <person name="Donnadieu C."/>
            <person name="Desvignes T."/>
            <person name="Floi Bucao C."/>
            <person name="Jouanno E."/>
            <person name="Wen M."/>
            <person name="Mejri S."/>
            <person name="Dirks R."/>
            <person name="Jansen H."/>
            <person name="Henkel C."/>
            <person name="Chen W.J."/>
            <person name="Zahm M."/>
            <person name="Cabau C."/>
            <person name="Klopp C."/>
            <person name="Thompson A.W."/>
            <person name="Robinson-Rechavi M."/>
            <person name="Braasch I."/>
            <person name="Lecointre G."/>
            <person name="Bobe J."/>
            <person name="Postlethwait J.H."/>
            <person name="Berthelot C."/>
            <person name="Roest Crollius H."/>
            <person name="Guiguen Y."/>
        </authorList>
    </citation>
    <scope>NUCLEOTIDE SEQUENCE</scope>
    <source>
        <strain evidence="8">WJC10195</strain>
    </source>
</reference>
<dbReference type="EMBL" id="JAINUF010000002">
    <property type="protein sequence ID" value="KAJ8375034.1"/>
    <property type="molecule type" value="Genomic_DNA"/>
</dbReference>
<dbReference type="Gene3D" id="1.20.5.500">
    <property type="entry name" value="Single helix bin"/>
    <property type="match status" value="1"/>
</dbReference>
<dbReference type="GO" id="GO:0030424">
    <property type="term" value="C:axon"/>
    <property type="evidence" value="ECO:0007669"/>
    <property type="project" value="TreeGrafter"/>
</dbReference>
<dbReference type="Pfam" id="PF00038">
    <property type="entry name" value="Filament"/>
    <property type="match status" value="1"/>
</dbReference>
<comment type="caution">
    <text evidence="8">The sequence shown here is derived from an EMBL/GenBank/DDBJ whole genome shotgun (WGS) entry which is preliminary data.</text>
</comment>
<comment type="function">
    <text evidence="1">Vimentins are class-III intermediate filaments found in various non-epithelial cells, especially mesenchymal cells. Vimentin is attached to the nucleus, endoplasmic reticulum, and mitochondria, either laterally or terminally.</text>
</comment>
<keyword evidence="2 4" id="KW-0403">Intermediate filament</keyword>